<keyword evidence="2" id="KW-1185">Reference proteome</keyword>
<proteinExistence type="predicted"/>
<dbReference type="RefSeq" id="WP_146746712.1">
    <property type="nucleotide sequence ID" value="NZ_JAVDUP010000012.1"/>
</dbReference>
<dbReference type="EMBL" id="JAVDUP010000012">
    <property type="protein sequence ID" value="MDR6904061.1"/>
    <property type="molecule type" value="Genomic_DNA"/>
</dbReference>
<organism evidence="1 2">
    <name type="scientific">Rhizobium miluonense</name>
    <dbReference type="NCBI Taxonomy" id="411945"/>
    <lineage>
        <taxon>Bacteria</taxon>
        <taxon>Pseudomonadati</taxon>
        <taxon>Pseudomonadota</taxon>
        <taxon>Alphaproteobacteria</taxon>
        <taxon>Hyphomicrobiales</taxon>
        <taxon>Rhizobiaceae</taxon>
        <taxon>Rhizobium/Agrobacterium group</taxon>
        <taxon>Rhizobium</taxon>
    </lineage>
</organism>
<evidence type="ECO:0000313" key="2">
    <source>
        <dbReference type="Proteomes" id="UP001250791"/>
    </source>
</evidence>
<reference evidence="1 2" key="1">
    <citation type="submission" date="2023-07" db="EMBL/GenBank/DDBJ databases">
        <title>Sorghum-associated microbial communities from plants grown in Nebraska, USA.</title>
        <authorList>
            <person name="Schachtman D."/>
        </authorList>
    </citation>
    <scope>NUCLEOTIDE SEQUENCE [LARGE SCALE GENOMIC DNA]</scope>
    <source>
        <strain evidence="1 2">3199</strain>
    </source>
</reference>
<dbReference type="Proteomes" id="UP001250791">
    <property type="component" value="Unassembled WGS sequence"/>
</dbReference>
<gene>
    <name evidence="1" type="ORF">J2W52_005694</name>
</gene>
<protein>
    <recommendedName>
        <fullName evidence="3">KTSC domain-containing protein</fullName>
    </recommendedName>
</protein>
<evidence type="ECO:0000313" key="1">
    <source>
        <dbReference type="EMBL" id="MDR6904061.1"/>
    </source>
</evidence>
<accession>A0ABU1SYJ5</accession>
<sequence>MNAKTTRVSAIFQEGVMAVRTKRYDVRREIDFSWTVYDVFTGMTAQPSTWRLEALPEKEARVFCAILNEKDADRRSVTDES</sequence>
<comment type="caution">
    <text evidence="1">The sequence shown here is derived from an EMBL/GenBank/DDBJ whole genome shotgun (WGS) entry which is preliminary data.</text>
</comment>
<evidence type="ECO:0008006" key="3">
    <source>
        <dbReference type="Google" id="ProtNLM"/>
    </source>
</evidence>
<name>A0ABU1SYJ5_9HYPH</name>